<dbReference type="PROSITE" id="PS51462">
    <property type="entry name" value="NUDIX"/>
    <property type="match status" value="1"/>
</dbReference>
<keyword evidence="4" id="KW-1185">Reference proteome</keyword>
<feature type="domain" description="Nudix hydrolase" evidence="2">
    <location>
        <begin position="107"/>
        <end position="251"/>
    </location>
</feature>
<dbReference type="SUPFAM" id="SSF55811">
    <property type="entry name" value="Nudix"/>
    <property type="match status" value="1"/>
</dbReference>
<gene>
    <name evidence="3" type="ORF">CCUS01_02808</name>
</gene>
<evidence type="ECO:0000259" key="2">
    <source>
        <dbReference type="PROSITE" id="PS51462"/>
    </source>
</evidence>
<dbReference type="PANTHER" id="PTHR13622:SF11">
    <property type="entry name" value="THIAMIN PYROPHOSPHOKINASE"/>
    <property type="match status" value="1"/>
</dbReference>
<sequence>MSQLWRFLLPGDDRTFGLLNAATVSHMPWTSDFKLDDESRSIRLVPQDGSPFAESCAAAMTRLLKAAQNTAAFPKLDNWPGEKFPVLASPFPFAVDRVIAPYFGIVSTGVQLTIFVRNENGSIGGIWIARRGATKPMYAGMLDNAAGGAVNHHELPFKGLLREAAEELDIDAHKATSGGTISWLNIKDKRSGINEGLVEPGVQFVYDLEVSADTKLHPAEAGIDWLRLLSVEEVKSALVRREFKPSCACVMVDFFVRHGIINVENDRQFAELVPRLHRRLLLPVTYPDIGQRQSL</sequence>
<name>A0AAI9YC31_9PEZI</name>
<dbReference type="InterPro" id="IPR015797">
    <property type="entry name" value="NUDIX_hydrolase-like_dom_sf"/>
</dbReference>
<dbReference type="Pfam" id="PF00293">
    <property type="entry name" value="NUDIX"/>
    <property type="match status" value="1"/>
</dbReference>
<dbReference type="PROSITE" id="PS00893">
    <property type="entry name" value="NUDIX_BOX"/>
    <property type="match status" value="1"/>
</dbReference>
<evidence type="ECO:0000256" key="1">
    <source>
        <dbReference type="ARBA" id="ARBA00022801"/>
    </source>
</evidence>
<dbReference type="CDD" id="cd03676">
    <property type="entry name" value="NUDIX_Tnr3_like"/>
    <property type="match status" value="1"/>
</dbReference>
<dbReference type="Proteomes" id="UP001239213">
    <property type="component" value="Unassembled WGS sequence"/>
</dbReference>
<dbReference type="Gene3D" id="3.90.79.10">
    <property type="entry name" value="Nucleoside Triphosphate Pyrophosphohydrolase"/>
    <property type="match status" value="1"/>
</dbReference>
<evidence type="ECO:0000313" key="3">
    <source>
        <dbReference type="EMBL" id="KAK1496461.1"/>
    </source>
</evidence>
<comment type="caution">
    <text evidence="3">The sequence shown here is derived from an EMBL/GenBank/DDBJ whole genome shotgun (WGS) entry which is preliminary data.</text>
</comment>
<organism evidence="3 4">
    <name type="scientific">Colletotrichum cuscutae</name>
    <dbReference type="NCBI Taxonomy" id="1209917"/>
    <lineage>
        <taxon>Eukaryota</taxon>
        <taxon>Fungi</taxon>
        <taxon>Dikarya</taxon>
        <taxon>Ascomycota</taxon>
        <taxon>Pezizomycotina</taxon>
        <taxon>Sordariomycetes</taxon>
        <taxon>Hypocreomycetidae</taxon>
        <taxon>Glomerellales</taxon>
        <taxon>Glomerellaceae</taxon>
        <taxon>Colletotrichum</taxon>
        <taxon>Colletotrichum acutatum species complex</taxon>
    </lineage>
</organism>
<keyword evidence="1" id="KW-0378">Hydrolase</keyword>
<proteinExistence type="predicted"/>
<dbReference type="PANTHER" id="PTHR13622">
    <property type="entry name" value="THIAMIN PYROPHOSPHOKINASE"/>
    <property type="match status" value="1"/>
</dbReference>
<protein>
    <submittedName>
        <fullName evidence="3">Thiamine pyrophosphokinase</fullName>
    </submittedName>
</protein>
<evidence type="ECO:0000313" key="4">
    <source>
        <dbReference type="Proteomes" id="UP001239213"/>
    </source>
</evidence>
<dbReference type="GO" id="GO:0044715">
    <property type="term" value="F:8-oxo-dGDP phosphatase activity"/>
    <property type="evidence" value="ECO:0007669"/>
    <property type="project" value="TreeGrafter"/>
</dbReference>
<accession>A0AAI9YC31</accession>
<dbReference type="InterPro" id="IPR000086">
    <property type="entry name" value="NUDIX_hydrolase_dom"/>
</dbReference>
<reference evidence="3" key="1">
    <citation type="submission" date="2016-11" db="EMBL/GenBank/DDBJ databases">
        <title>The genome sequence of Colletotrichum cuscutae.</title>
        <authorList>
            <person name="Baroncelli R."/>
        </authorList>
    </citation>
    <scope>NUCLEOTIDE SEQUENCE</scope>
    <source>
        <strain evidence="3">IMI 304802</strain>
    </source>
</reference>
<dbReference type="AlphaFoldDB" id="A0AAI9YC31"/>
<dbReference type="EMBL" id="MPDP01000013">
    <property type="protein sequence ID" value="KAK1496461.1"/>
    <property type="molecule type" value="Genomic_DNA"/>
</dbReference>
<dbReference type="InterPro" id="IPR020084">
    <property type="entry name" value="NUDIX_hydrolase_CS"/>
</dbReference>